<dbReference type="InterPro" id="IPR008884">
    <property type="entry name" value="TylF_MeTrfase"/>
</dbReference>
<organism evidence="1 2">
    <name type="scientific">Allopseudospirillum japonicum</name>
    <dbReference type="NCBI Taxonomy" id="64971"/>
    <lineage>
        <taxon>Bacteria</taxon>
        <taxon>Pseudomonadati</taxon>
        <taxon>Pseudomonadota</taxon>
        <taxon>Gammaproteobacteria</taxon>
        <taxon>Oceanospirillales</taxon>
        <taxon>Oceanospirillaceae</taxon>
        <taxon>Allopseudospirillum</taxon>
    </lineage>
</organism>
<dbReference type="Proteomes" id="UP000242999">
    <property type="component" value="Unassembled WGS sequence"/>
</dbReference>
<keyword evidence="1" id="KW-0808">Transferase</keyword>
<dbReference type="PANTHER" id="PTHR40036">
    <property type="entry name" value="MACROCIN O-METHYLTRANSFERASE"/>
    <property type="match status" value="1"/>
</dbReference>
<dbReference type="GO" id="GO:0008168">
    <property type="term" value="F:methyltransferase activity"/>
    <property type="evidence" value="ECO:0007669"/>
    <property type="project" value="UniProtKB-KW"/>
</dbReference>
<keyword evidence="2" id="KW-1185">Reference proteome</keyword>
<dbReference type="OrthoDB" id="9799872at2"/>
<dbReference type="PANTHER" id="PTHR40036:SF1">
    <property type="entry name" value="MACROCIN O-METHYLTRANSFERASE"/>
    <property type="match status" value="1"/>
</dbReference>
<dbReference type="InterPro" id="IPR029063">
    <property type="entry name" value="SAM-dependent_MTases_sf"/>
</dbReference>
<gene>
    <name evidence="1" type="ORF">SAMN05421831_11411</name>
</gene>
<dbReference type="EMBL" id="FNYH01000014">
    <property type="protein sequence ID" value="SEI86642.1"/>
    <property type="molecule type" value="Genomic_DNA"/>
</dbReference>
<dbReference type="RefSeq" id="WP_093311844.1">
    <property type="nucleotide sequence ID" value="NZ_FNYH01000014.1"/>
</dbReference>
<dbReference type="Pfam" id="PF13578">
    <property type="entry name" value="Methyltransf_24"/>
    <property type="match status" value="1"/>
</dbReference>
<dbReference type="GO" id="GO:0032259">
    <property type="term" value="P:methylation"/>
    <property type="evidence" value="ECO:0007669"/>
    <property type="project" value="UniProtKB-KW"/>
</dbReference>
<dbReference type="AlphaFoldDB" id="A0A1H6UFP6"/>
<keyword evidence="1" id="KW-0489">Methyltransferase</keyword>
<protein>
    <submittedName>
        <fullName evidence="1">Macrocin-O-methyltransferase (TylF)</fullName>
    </submittedName>
</protein>
<dbReference type="Gene3D" id="3.40.50.150">
    <property type="entry name" value="Vaccinia Virus protein VP39"/>
    <property type="match status" value="1"/>
</dbReference>
<accession>A0A1H6UFP6</accession>
<evidence type="ECO:0000313" key="2">
    <source>
        <dbReference type="Proteomes" id="UP000242999"/>
    </source>
</evidence>
<reference evidence="2" key="1">
    <citation type="submission" date="2016-10" db="EMBL/GenBank/DDBJ databases">
        <authorList>
            <person name="Varghese N."/>
            <person name="Submissions S."/>
        </authorList>
    </citation>
    <scope>NUCLEOTIDE SEQUENCE [LARGE SCALE GENOMIC DNA]</scope>
    <source>
        <strain evidence="2">DSM 7165</strain>
    </source>
</reference>
<name>A0A1H6UFP6_9GAMM</name>
<dbReference type="STRING" id="64971.SAMN05421831_11411"/>
<sequence>MKTTDNQHKVIVGSTNQEVLSKEKLANMLRTAQIPDTEILDNLGLFITRQNLARINFIQSLYEKIIPIHGVVMEFGVRWGQNMALFSALRGMLEPYNYNRKIIGFDTFSGFPSVDEKDGNMCTLGAYSVSGNWEQQLDEILDFHNQNAPIAHKKKFELVKGDASNTLPNYLQRHPETIVALAYFDFDIYEPTKNCLQEILPHLTKGSILAFDELNCPEFPGETLAVKEVLGLQNFSIRRSPLSPLTSYIVIE</sequence>
<evidence type="ECO:0000313" key="1">
    <source>
        <dbReference type="EMBL" id="SEI86642.1"/>
    </source>
</evidence>
<dbReference type="SUPFAM" id="SSF53335">
    <property type="entry name" value="S-adenosyl-L-methionine-dependent methyltransferases"/>
    <property type="match status" value="1"/>
</dbReference>
<proteinExistence type="predicted"/>